<dbReference type="KEGG" id="mes:Meso_0426"/>
<feature type="region of interest" description="Disordered" evidence="1">
    <location>
        <begin position="176"/>
        <end position="238"/>
    </location>
</feature>
<keyword evidence="2" id="KW-0812">Transmembrane</keyword>
<dbReference type="AlphaFoldDB" id="Q11L95"/>
<protein>
    <submittedName>
        <fullName evidence="3">Uncharacterized protein</fullName>
    </submittedName>
</protein>
<evidence type="ECO:0000256" key="2">
    <source>
        <dbReference type="SAM" id="Phobius"/>
    </source>
</evidence>
<sequence length="238" mass="26000">MCRGELTLKHIDSAARRPGRNAAFNVAAVITALSAIVLAGCAGPTYGTGKPADQQLLEDVTGILSVGPKDREVIDYKPRPGIVKPPSTAVLPPPQESVAANNPNWPESPEERLARIRAEATANQDNPFYRSNVIRDVNRSGDDPRLPTDQFTEGDRVRPEILSPGAQRAQRQAFAERRQIAQQGSPNTRRYLSDPPLDYRQPAPTAPAGELGVDEEKKERAAKRAGSETGGLRRLWPW</sequence>
<dbReference type="EMBL" id="CP000390">
    <property type="protein sequence ID" value="ABG61830.1"/>
    <property type="molecule type" value="Genomic_DNA"/>
</dbReference>
<evidence type="ECO:0000256" key="1">
    <source>
        <dbReference type="SAM" id="MobiDB-lite"/>
    </source>
</evidence>
<keyword evidence="2" id="KW-1133">Transmembrane helix</keyword>
<accession>Q11L95</accession>
<dbReference type="eggNOG" id="ENOG50338NR">
    <property type="taxonomic scope" value="Bacteria"/>
</dbReference>
<dbReference type="HOGENOM" id="CLU_083241_0_0_5"/>
<reference evidence="3" key="1">
    <citation type="submission" date="2006-06" db="EMBL/GenBank/DDBJ databases">
        <title>Complete sequence of chromosome of Chelativorans sp. BNC1.</title>
        <authorList>
            <consortium name="US DOE Joint Genome Institute"/>
            <person name="Copeland A."/>
            <person name="Lucas S."/>
            <person name="Lapidus A."/>
            <person name="Barry K."/>
            <person name="Detter J.C."/>
            <person name="Glavina del Rio T."/>
            <person name="Hammon N."/>
            <person name="Israni S."/>
            <person name="Dalin E."/>
            <person name="Tice H."/>
            <person name="Pitluck S."/>
            <person name="Chertkov O."/>
            <person name="Brettin T."/>
            <person name="Bruce D."/>
            <person name="Han C."/>
            <person name="Tapia R."/>
            <person name="Gilna P."/>
            <person name="Schmutz J."/>
            <person name="Larimer F."/>
            <person name="Land M."/>
            <person name="Hauser L."/>
            <person name="Kyrpides N."/>
            <person name="Mikhailova N."/>
            <person name="Richardson P."/>
        </authorList>
    </citation>
    <scope>NUCLEOTIDE SEQUENCE</scope>
    <source>
        <strain evidence="3">BNC1</strain>
    </source>
</reference>
<name>Q11L95_CHESB</name>
<evidence type="ECO:0000313" key="3">
    <source>
        <dbReference type="EMBL" id="ABG61830.1"/>
    </source>
</evidence>
<organism evidence="3">
    <name type="scientific">Chelativorans sp. (strain BNC1)</name>
    <dbReference type="NCBI Taxonomy" id="266779"/>
    <lineage>
        <taxon>Bacteria</taxon>
        <taxon>Pseudomonadati</taxon>
        <taxon>Pseudomonadota</taxon>
        <taxon>Alphaproteobacteria</taxon>
        <taxon>Hyphomicrobiales</taxon>
        <taxon>Phyllobacteriaceae</taxon>
        <taxon>Chelativorans</taxon>
    </lineage>
</organism>
<gene>
    <name evidence="3" type="ordered locus">Meso_0426</name>
</gene>
<feature type="region of interest" description="Disordered" evidence="1">
    <location>
        <begin position="79"/>
        <end position="108"/>
    </location>
</feature>
<dbReference type="STRING" id="266779.Meso_0426"/>
<feature type="transmembrane region" description="Helical" evidence="2">
    <location>
        <begin position="21"/>
        <end position="40"/>
    </location>
</feature>
<keyword evidence="2" id="KW-0472">Membrane</keyword>
<proteinExistence type="predicted"/>